<protein>
    <submittedName>
        <fullName evidence="4">Homocitrate synthase</fullName>
    </submittedName>
</protein>
<evidence type="ECO:0000259" key="3">
    <source>
        <dbReference type="PROSITE" id="PS50991"/>
    </source>
</evidence>
<reference evidence="4 5" key="1">
    <citation type="submission" date="2020-07" db="EMBL/GenBank/DDBJ databases">
        <title>Characterization and genome sequencing of isolate MD1, a novel member within the family Lachnospiraceae.</title>
        <authorList>
            <person name="Rettenmaier R."/>
            <person name="Di Bello L."/>
            <person name="Zinser C."/>
            <person name="Scheitz K."/>
            <person name="Liebl W."/>
            <person name="Zverlov V."/>
        </authorList>
    </citation>
    <scope>NUCLEOTIDE SEQUENCE [LARGE SCALE GENOMIC DNA]</scope>
    <source>
        <strain evidence="4 5">MD1</strain>
    </source>
</reference>
<comment type="similarity">
    <text evidence="2">Belongs to the alpha-IPM synthase/homocitrate synthase family.</text>
</comment>
<gene>
    <name evidence="4" type="ORF">H0486_07225</name>
</gene>
<dbReference type="RefSeq" id="WP_228352368.1">
    <property type="nucleotide sequence ID" value="NZ_JACEGA010000001.1"/>
</dbReference>
<dbReference type="InterPro" id="IPR013785">
    <property type="entry name" value="Aldolase_TIM"/>
</dbReference>
<dbReference type="Pfam" id="PF00682">
    <property type="entry name" value="HMGL-like"/>
    <property type="match status" value="1"/>
</dbReference>
<dbReference type="SUPFAM" id="SSF51569">
    <property type="entry name" value="Aldolase"/>
    <property type="match status" value="1"/>
</dbReference>
<dbReference type="EMBL" id="JACEGA010000001">
    <property type="protein sequence ID" value="MBB2182664.1"/>
    <property type="molecule type" value="Genomic_DNA"/>
</dbReference>
<dbReference type="PROSITE" id="PS00815">
    <property type="entry name" value="AIPM_HOMOCIT_SYNTH_1"/>
    <property type="match status" value="1"/>
</dbReference>
<dbReference type="PANTHER" id="PTHR42880:SF1">
    <property type="entry name" value="ISOPROPYLMALATE_HOMOCITRATE_CITRAMALATE SYNTHASE FAMILY PROTEIN"/>
    <property type="match status" value="1"/>
</dbReference>
<sequence>MKEVRYIVDTTLRDGEQSPGIALLPEDKVKIAGLLDELGVYEIEAGVPILSETEEEGICRIIENKKNAKISVWSRMNVEDVKRSIVCKPDIIHIGTPVSYIQIYSKLKKNKNWIIRNILECVEVAKNQGVDVTVGFEDASRADIGFLLSLSKELKRAGVEIIRIADTVGVLTPSRTMELIRTLVSNTDLTIEVHIHNDLGMAVANSLTGAKAGAKLIDCTLFGIGERTGNCNLYDFVHAADPIFDFGMTKKQIKSIEEQVYDMLKNIFI</sequence>
<dbReference type="GO" id="GO:0019752">
    <property type="term" value="P:carboxylic acid metabolic process"/>
    <property type="evidence" value="ECO:0007669"/>
    <property type="project" value="InterPro"/>
</dbReference>
<name>A0A839JZ77_9FIRM</name>
<dbReference type="GO" id="GO:0046912">
    <property type="term" value="F:acyltransferase activity, acyl groups converted into alkyl on transfer"/>
    <property type="evidence" value="ECO:0007669"/>
    <property type="project" value="InterPro"/>
</dbReference>
<evidence type="ECO:0000256" key="1">
    <source>
        <dbReference type="ARBA" id="ARBA00022679"/>
    </source>
</evidence>
<dbReference type="PANTHER" id="PTHR42880">
    <property type="entry name" value="HOMOCITRATE SYNTHASE"/>
    <property type="match status" value="1"/>
</dbReference>
<dbReference type="Gene3D" id="3.20.20.70">
    <property type="entry name" value="Aldolase class I"/>
    <property type="match status" value="1"/>
</dbReference>
<dbReference type="InterPro" id="IPR000891">
    <property type="entry name" value="PYR_CT"/>
</dbReference>
<evidence type="ECO:0000313" key="5">
    <source>
        <dbReference type="Proteomes" id="UP000574276"/>
    </source>
</evidence>
<keyword evidence="1 2" id="KW-0808">Transferase</keyword>
<feature type="domain" description="Pyruvate carboxyltransferase" evidence="3">
    <location>
        <begin position="5"/>
        <end position="254"/>
    </location>
</feature>
<dbReference type="AlphaFoldDB" id="A0A839JZ77"/>
<keyword evidence="5" id="KW-1185">Reference proteome</keyword>
<evidence type="ECO:0000256" key="2">
    <source>
        <dbReference type="RuleBase" id="RU003523"/>
    </source>
</evidence>
<evidence type="ECO:0000313" key="4">
    <source>
        <dbReference type="EMBL" id="MBB2182664.1"/>
    </source>
</evidence>
<organism evidence="4 5">
    <name type="scientific">Variimorphobacter saccharofermentans</name>
    <dbReference type="NCBI Taxonomy" id="2755051"/>
    <lineage>
        <taxon>Bacteria</taxon>
        <taxon>Bacillati</taxon>
        <taxon>Bacillota</taxon>
        <taxon>Clostridia</taxon>
        <taxon>Lachnospirales</taxon>
        <taxon>Lachnospiraceae</taxon>
        <taxon>Variimorphobacter</taxon>
    </lineage>
</organism>
<dbReference type="PROSITE" id="PS50991">
    <property type="entry name" value="PYR_CT"/>
    <property type="match status" value="1"/>
</dbReference>
<dbReference type="Proteomes" id="UP000574276">
    <property type="component" value="Unassembled WGS sequence"/>
</dbReference>
<dbReference type="InterPro" id="IPR002034">
    <property type="entry name" value="AIPM/Hcit_synth_CS"/>
</dbReference>
<comment type="caution">
    <text evidence="4">The sequence shown here is derived from an EMBL/GenBank/DDBJ whole genome shotgun (WGS) entry which is preliminary data.</text>
</comment>
<dbReference type="PROSITE" id="PS00816">
    <property type="entry name" value="AIPM_HOMOCIT_SYNTH_2"/>
    <property type="match status" value="1"/>
</dbReference>
<proteinExistence type="inferred from homology"/>
<accession>A0A839JZ77</accession>